<comment type="caution">
    <text evidence="2">The sequence shown here is derived from an EMBL/GenBank/DDBJ whole genome shotgun (WGS) entry which is preliminary data.</text>
</comment>
<feature type="compositionally biased region" description="Basic and acidic residues" evidence="1">
    <location>
        <begin position="123"/>
        <end position="149"/>
    </location>
</feature>
<protein>
    <submittedName>
        <fullName evidence="2">Uncharacterized protein</fullName>
    </submittedName>
</protein>
<feature type="compositionally biased region" description="Low complexity" evidence="1">
    <location>
        <begin position="171"/>
        <end position="180"/>
    </location>
</feature>
<organism evidence="2 3">
    <name type="scientific">Thalassiosira oceanica</name>
    <name type="common">Marine diatom</name>
    <dbReference type="NCBI Taxonomy" id="159749"/>
    <lineage>
        <taxon>Eukaryota</taxon>
        <taxon>Sar</taxon>
        <taxon>Stramenopiles</taxon>
        <taxon>Ochrophyta</taxon>
        <taxon>Bacillariophyta</taxon>
        <taxon>Coscinodiscophyceae</taxon>
        <taxon>Thalassiosirophycidae</taxon>
        <taxon>Thalassiosirales</taxon>
        <taxon>Thalassiosiraceae</taxon>
        <taxon>Thalassiosira</taxon>
    </lineage>
</organism>
<feature type="non-terminal residue" evidence="2">
    <location>
        <position position="1"/>
    </location>
</feature>
<gene>
    <name evidence="2" type="ORF">THAOC_32604</name>
</gene>
<feature type="region of interest" description="Disordered" evidence="1">
    <location>
        <begin position="117"/>
        <end position="208"/>
    </location>
</feature>
<dbReference type="Proteomes" id="UP000266841">
    <property type="component" value="Unassembled WGS sequence"/>
</dbReference>
<feature type="region of interest" description="Disordered" evidence="1">
    <location>
        <begin position="19"/>
        <end position="60"/>
    </location>
</feature>
<evidence type="ECO:0000313" key="2">
    <source>
        <dbReference type="EMBL" id="EJK48584.1"/>
    </source>
</evidence>
<accession>K0R8V2</accession>
<feature type="compositionally biased region" description="Polar residues" evidence="1">
    <location>
        <begin position="269"/>
        <end position="284"/>
    </location>
</feature>
<proteinExistence type="predicted"/>
<name>K0R8V2_THAOC</name>
<evidence type="ECO:0000313" key="3">
    <source>
        <dbReference type="Proteomes" id="UP000266841"/>
    </source>
</evidence>
<feature type="region of interest" description="Disordered" evidence="1">
    <location>
        <begin position="232"/>
        <end position="299"/>
    </location>
</feature>
<dbReference type="EMBL" id="AGNL01045675">
    <property type="protein sequence ID" value="EJK48584.1"/>
    <property type="molecule type" value="Genomic_DNA"/>
</dbReference>
<sequence length="299" mass="32637">VAVIRHRAPLTPEIEIARFQSEARHTHPNQTERPPSPGIRRSPRPVRRPSADPALAQPMGFTSSDVAVFLSARRDEASANDTPGSQYDADHDYRHDQVAGFVGIFLSQIVGWAKLQKSTPHTRRAETPEDVKAAGGSESKESRSREVLHHHQQQGTARCQTPGYGEHTQSPARPVAAIAVRPRRCPSPSRRGDRRRVTPDRTVGQAERSVAAVAAALSASVARGPWGVEKAEELATPLLQPSGPNSSEPERGQQPCQDASFHQRKEQRGGTNTPGHGENTQTHGEVTPLQLTRRRVEVG</sequence>
<reference evidence="2 3" key="1">
    <citation type="journal article" date="2012" name="Genome Biol.">
        <title>Genome and low-iron response of an oceanic diatom adapted to chronic iron limitation.</title>
        <authorList>
            <person name="Lommer M."/>
            <person name="Specht M."/>
            <person name="Roy A.S."/>
            <person name="Kraemer L."/>
            <person name="Andreson R."/>
            <person name="Gutowska M.A."/>
            <person name="Wolf J."/>
            <person name="Bergner S.V."/>
            <person name="Schilhabel M.B."/>
            <person name="Klostermeier U.C."/>
            <person name="Beiko R.G."/>
            <person name="Rosenstiel P."/>
            <person name="Hippler M."/>
            <person name="Laroche J."/>
        </authorList>
    </citation>
    <scope>NUCLEOTIDE SEQUENCE [LARGE SCALE GENOMIC DNA]</scope>
    <source>
        <strain evidence="2 3">CCMP1005</strain>
    </source>
</reference>
<dbReference type="AlphaFoldDB" id="K0R8V2"/>
<evidence type="ECO:0000256" key="1">
    <source>
        <dbReference type="SAM" id="MobiDB-lite"/>
    </source>
</evidence>
<keyword evidence="3" id="KW-1185">Reference proteome</keyword>